<feature type="chain" id="PRO_5020500924" description="Small secreted domain" evidence="2">
    <location>
        <begin position="28"/>
        <end position="137"/>
    </location>
</feature>
<comment type="caution">
    <text evidence="3">The sequence shown here is derived from an EMBL/GenBank/DDBJ whole genome shotgun (WGS) entry which is preliminary data.</text>
</comment>
<dbReference type="Proteomes" id="UP000294723">
    <property type="component" value="Unassembled WGS sequence"/>
</dbReference>
<feature type="signal peptide" evidence="2">
    <location>
        <begin position="1"/>
        <end position="27"/>
    </location>
</feature>
<feature type="compositionally biased region" description="Acidic residues" evidence="1">
    <location>
        <begin position="86"/>
        <end position="100"/>
    </location>
</feature>
<keyword evidence="4" id="KW-1185">Reference proteome</keyword>
<organism evidence="3 4">
    <name type="scientific">Saccharopolyspora karakumensis</name>
    <dbReference type="NCBI Taxonomy" id="2530386"/>
    <lineage>
        <taxon>Bacteria</taxon>
        <taxon>Bacillati</taxon>
        <taxon>Actinomycetota</taxon>
        <taxon>Actinomycetes</taxon>
        <taxon>Pseudonocardiales</taxon>
        <taxon>Pseudonocardiaceae</taxon>
        <taxon>Saccharopolyspora</taxon>
    </lineage>
</organism>
<dbReference type="RefSeq" id="WP_132682140.1">
    <property type="nucleotide sequence ID" value="NZ_SMLA01000009.1"/>
</dbReference>
<proteinExistence type="predicted"/>
<evidence type="ECO:0000313" key="3">
    <source>
        <dbReference type="EMBL" id="TDD90305.1"/>
    </source>
</evidence>
<sequence length="137" mass="13758">MRKTAYLAGALAMGTASMVIGGTQAFADSTDNDGVNVGNDNNLSVLPIQLCGNNIAILGAVVPVASPQNVVCAANAPIVEGPSEPPAEEPTEPPTEEPTEPSEPPAVQPPHEVSPGEESLPEAPAPVAVQGHHAVTG</sequence>
<reference evidence="3 4" key="1">
    <citation type="submission" date="2019-03" db="EMBL/GenBank/DDBJ databases">
        <title>Draft genome sequences of novel Actinobacteria.</title>
        <authorList>
            <person name="Sahin N."/>
            <person name="Ay H."/>
            <person name="Saygin H."/>
        </authorList>
    </citation>
    <scope>NUCLEOTIDE SEQUENCE [LARGE SCALE GENOMIC DNA]</scope>
    <source>
        <strain evidence="3 4">5K548</strain>
    </source>
</reference>
<evidence type="ECO:0000256" key="2">
    <source>
        <dbReference type="SAM" id="SignalP"/>
    </source>
</evidence>
<name>A0A4R5BVT0_9PSEU</name>
<accession>A0A4R5BVT0</accession>
<evidence type="ECO:0000313" key="4">
    <source>
        <dbReference type="Proteomes" id="UP000294723"/>
    </source>
</evidence>
<evidence type="ECO:0008006" key="5">
    <source>
        <dbReference type="Google" id="ProtNLM"/>
    </source>
</evidence>
<gene>
    <name evidence="3" type="ORF">E1202_08995</name>
</gene>
<protein>
    <recommendedName>
        <fullName evidence="5">Small secreted domain</fullName>
    </recommendedName>
</protein>
<dbReference type="EMBL" id="SMLA01000009">
    <property type="protein sequence ID" value="TDD90305.1"/>
    <property type="molecule type" value="Genomic_DNA"/>
</dbReference>
<keyword evidence="2" id="KW-0732">Signal</keyword>
<evidence type="ECO:0000256" key="1">
    <source>
        <dbReference type="SAM" id="MobiDB-lite"/>
    </source>
</evidence>
<dbReference type="AlphaFoldDB" id="A0A4R5BVT0"/>
<feature type="region of interest" description="Disordered" evidence="1">
    <location>
        <begin position="78"/>
        <end position="137"/>
    </location>
</feature>